<comment type="caution">
    <text evidence="3">The sequence shown here is derived from an EMBL/GenBank/DDBJ whole genome shotgun (WGS) entry which is preliminary data.</text>
</comment>
<dbReference type="EMBL" id="JAIWYP010000007">
    <property type="protein sequence ID" value="KAH3796802.1"/>
    <property type="molecule type" value="Genomic_DNA"/>
</dbReference>
<gene>
    <name evidence="3" type="ORF">DPMN_150373</name>
</gene>
<feature type="domain" description="Ig-like" evidence="2">
    <location>
        <begin position="16"/>
        <end position="110"/>
    </location>
</feature>
<dbReference type="InterPro" id="IPR013783">
    <property type="entry name" value="Ig-like_fold"/>
</dbReference>
<dbReference type="AlphaFoldDB" id="A0A9D4FJ83"/>
<dbReference type="Proteomes" id="UP000828390">
    <property type="component" value="Unassembled WGS sequence"/>
</dbReference>
<keyword evidence="1" id="KW-1015">Disulfide bond</keyword>
<evidence type="ECO:0000259" key="2">
    <source>
        <dbReference type="PROSITE" id="PS50835"/>
    </source>
</evidence>
<accession>A0A9D4FJ83</accession>
<dbReference type="InterPro" id="IPR013162">
    <property type="entry name" value="CD80_C2-set"/>
</dbReference>
<dbReference type="InterPro" id="IPR007110">
    <property type="entry name" value="Ig-like_dom"/>
</dbReference>
<reference evidence="3" key="1">
    <citation type="journal article" date="2019" name="bioRxiv">
        <title>The Genome of the Zebra Mussel, Dreissena polymorpha: A Resource for Invasive Species Research.</title>
        <authorList>
            <person name="McCartney M.A."/>
            <person name="Auch B."/>
            <person name="Kono T."/>
            <person name="Mallez S."/>
            <person name="Zhang Y."/>
            <person name="Obille A."/>
            <person name="Becker A."/>
            <person name="Abrahante J.E."/>
            <person name="Garbe J."/>
            <person name="Badalamenti J.P."/>
            <person name="Herman A."/>
            <person name="Mangelson H."/>
            <person name="Liachko I."/>
            <person name="Sullivan S."/>
            <person name="Sone E.D."/>
            <person name="Koren S."/>
            <person name="Silverstein K.A.T."/>
            <person name="Beckman K.B."/>
            <person name="Gohl D.M."/>
        </authorList>
    </citation>
    <scope>NUCLEOTIDE SEQUENCE</scope>
    <source>
        <strain evidence="3">Duluth1</strain>
        <tissue evidence="3">Whole animal</tissue>
    </source>
</reference>
<dbReference type="Pfam" id="PF08205">
    <property type="entry name" value="C2-set_2"/>
    <property type="match status" value="1"/>
</dbReference>
<name>A0A9D4FJ83_DREPO</name>
<sequence length="132" mass="14709">MAMLISELVTWVTVTPNLSILSVIEGAYVQFTCKTSPGVPATTVRWFKAEHKSGIPHMEFTDSSQFSIHTNISGTISSLQILPRRNDSGIAIYCKAMNNFTEVESQRRVGLNVLRTCKIVITNNTRKKCPSF</sequence>
<protein>
    <recommendedName>
        <fullName evidence="2">Ig-like domain-containing protein</fullName>
    </recommendedName>
</protein>
<dbReference type="SUPFAM" id="SSF48726">
    <property type="entry name" value="Immunoglobulin"/>
    <property type="match status" value="1"/>
</dbReference>
<dbReference type="InterPro" id="IPR036179">
    <property type="entry name" value="Ig-like_dom_sf"/>
</dbReference>
<organism evidence="3 4">
    <name type="scientific">Dreissena polymorpha</name>
    <name type="common">Zebra mussel</name>
    <name type="synonym">Mytilus polymorpha</name>
    <dbReference type="NCBI Taxonomy" id="45954"/>
    <lineage>
        <taxon>Eukaryota</taxon>
        <taxon>Metazoa</taxon>
        <taxon>Spiralia</taxon>
        <taxon>Lophotrochozoa</taxon>
        <taxon>Mollusca</taxon>
        <taxon>Bivalvia</taxon>
        <taxon>Autobranchia</taxon>
        <taxon>Heteroconchia</taxon>
        <taxon>Euheterodonta</taxon>
        <taxon>Imparidentia</taxon>
        <taxon>Neoheterodontei</taxon>
        <taxon>Myida</taxon>
        <taxon>Dreissenoidea</taxon>
        <taxon>Dreissenidae</taxon>
        <taxon>Dreissena</taxon>
    </lineage>
</organism>
<evidence type="ECO:0000313" key="3">
    <source>
        <dbReference type="EMBL" id="KAH3796802.1"/>
    </source>
</evidence>
<proteinExistence type="predicted"/>
<evidence type="ECO:0000313" key="4">
    <source>
        <dbReference type="Proteomes" id="UP000828390"/>
    </source>
</evidence>
<dbReference type="Gene3D" id="2.60.40.10">
    <property type="entry name" value="Immunoglobulins"/>
    <property type="match status" value="1"/>
</dbReference>
<keyword evidence="4" id="KW-1185">Reference proteome</keyword>
<reference evidence="3" key="2">
    <citation type="submission" date="2020-11" db="EMBL/GenBank/DDBJ databases">
        <authorList>
            <person name="McCartney M.A."/>
            <person name="Auch B."/>
            <person name="Kono T."/>
            <person name="Mallez S."/>
            <person name="Becker A."/>
            <person name="Gohl D.M."/>
            <person name="Silverstein K.A.T."/>
            <person name="Koren S."/>
            <person name="Bechman K.B."/>
            <person name="Herman A."/>
            <person name="Abrahante J.E."/>
            <person name="Garbe J."/>
        </authorList>
    </citation>
    <scope>NUCLEOTIDE SEQUENCE</scope>
    <source>
        <strain evidence="3">Duluth1</strain>
        <tissue evidence="3">Whole animal</tissue>
    </source>
</reference>
<evidence type="ECO:0000256" key="1">
    <source>
        <dbReference type="ARBA" id="ARBA00023157"/>
    </source>
</evidence>
<dbReference type="PROSITE" id="PS50835">
    <property type="entry name" value="IG_LIKE"/>
    <property type="match status" value="1"/>
</dbReference>